<keyword evidence="2" id="KW-0732">Signal</keyword>
<organism evidence="3 4">
    <name type="scientific">Seminavis robusta</name>
    <dbReference type="NCBI Taxonomy" id="568900"/>
    <lineage>
        <taxon>Eukaryota</taxon>
        <taxon>Sar</taxon>
        <taxon>Stramenopiles</taxon>
        <taxon>Ochrophyta</taxon>
        <taxon>Bacillariophyta</taxon>
        <taxon>Bacillariophyceae</taxon>
        <taxon>Bacillariophycidae</taxon>
        <taxon>Naviculales</taxon>
        <taxon>Naviculaceae</taxon>
        <taxon>Seminavis</taxon>
    </lineage>
</organism>
<evidence type="ECO:0000256" key="2">
    <source>
        <dbReference type="SAM" id="SignalP"/>
    </source>
</evidence>
<sequence>MLPVPRILPLVLTAIASAATATPNNNDDAVFRWSSTGGGWRAMFACIGFSNVFRQAGLFSEDAPSLFSGIATTSGASWFNTQLFYSPSFYQQTVLAENPQQLHDFTIRWMQAYHALTQDIMPITNHVEEVVNMTSLRPNDTSTNTDTRPKDDILTFLWDFYDLVQFFGGIGATLFSNCWRLEQIRLNPMSTAARMILVDCRYPKSGPTPPAQAQEDEGNDYFGLRKFLERIFETHQDMAVYLGPQEQDQLRYSVPLSAGYVVNETFAGFLYNTFDSPSSTELQTHVAALSPDFHFDQWVDFHLFGSNDNATVLIPSFPTGDTTTDILDPPFGGNPEGATLIQLSAVSSAFGGPTSPEVPSSFAQLLSRPRAEILESKGFLAQRAFDEAVRKLYESESLDEMSICSQWPTRPCGAKDGRFIDGGLADNPAVVINVGQYHQQQDANLTKTLKLVLTNTNDHLKLSLNSILQYFSTTFNQEVAPGEHVWPPGFFGPIRSTQFMEHFLDEATLLKMLDPIGDNPSSNTSTAVLRGTTIDNPAFGIRAGQVIEILLINLNADITTYIAGPNLIQATTVPMAEMTRDLAASQELVRRVQNFFGLVSSSNDGTSSATTPVPSVNEGASIGVNRKSFQGK</sequence>
<dbReference type="Gene3D" id="3.40.1090.10">
    <property type="entry name" value="Cytosolic phospholipase A2 catalytic domain"/>
    <property type="match status" value="1"/>
</dbReference>
<feature type="signal peptide" evidence="2">
    <location>
        <begin position="1"/>
        <end position="21"/>
    </location>
</feature>
<dbReference type="OrthoDB" id="48271at2759"/>
<evidence type="ECO:0000313" key="4">
    <source>
        <dbReference type="Proteomes" id="UP001153069"/>
    </source>
</evidence>
<dbReference type="AlphaFoldDB" id="A0A9N8HG58"/>
<proteinExistence type="predicted"/>
<feature type="region of interest" description="Disordered" evidence="1">
    <location>
        <begin position="602"/>
        <end position="632"/>
    </location>
</feature>
<reference evidence="3" key="1">
    <citation type="submission" date="2020-06" db="EMBL/GenBank/DDBJ databases">
        <authorList>
            <consortium name="Plant Systems Biology data submission"/>
        </authorList>
    </citation>
    <scope>NUCLEOTIDE SEQUENCE</scope>
    <source>
        <strain evidence="3">D6</strain>
    </source>
</reference>
<feature type="compositionally biased region" description="Polar residues" evidence="1">
    <location>
        <begin position="602"/>
        <end position="614"/>
    </location>
</feature>
<dbReference type="EMBL" id="CAICTM010000381">
    <property type="protein sequence ID" value="CAB9509278.1"/>
    <property type="molecule type" value="Genomic_DNA"/>
</dbReference>
<evidence type="ECO:0000313" key="3">
    <source>
        <dbReference type="EMBL" id="CAB9509278.1"/>
    </source>
</evidence>
<dbReference type="Proteomes" id="UP001153069">
    <property type="component" value="Unassembled WGS sequence"/>
</dbReference>
<comment type="caution">
    <text evidence="3">The sequence shown here is derived from an EMBL/GenBank/DDBJ whole genome shotgun (WGS) entry which is preliminary data.</text>
</comment>
<gene>
    <name evidence="3" type="ORF">SEMRO_382_G131170.1</name>
</gene>
<evidence type="ECO:0000256" key="1">
    <source>
        <dbReference type="SAM" id="MobiDB-lite"/>
    </source>
</evidence>
<name>A0A9N8HG58_9STRA</name>
<keyword evidence="4" id="KW-1185">Reference proteome</keyword>
<accession>A0A9N8HG58</accession>
<feature type="chain" id="PRO_5040111600" evidence="2">
    <location>
        <begin position="22"/>
        <end position="632"/>
    </location>
</feature>
<protein>
    <submittedName>
        <fullName evidence="3">Uncharacterized protein</fullName>
    </submittedName>
</protein>